<dbReference type="STRING" id="97359.A0A550CP83"/>
<dbReference type="EMBL" id="VDMD01000003">
    <property type="protein sequence ID" value="TRM66616.1"/>
    <property type="molecule type" value="Genomic_DNA"/>
</dbReference>
<name>A0A550CP83_9AGAR</name>
<sequence length="843" mass="94809">MEPASLLLKLLTILVEERLQPLDLDHVSLSSCRALLAAHPEVLSLLQSATSRHDPSILYSCDLLSLRDTELQSHKAQLPCDIAMEAELEKYIQKHRPALVDYARSATQLSCWSNDDGVHDTSSEITDFVSSLRIPCVGDSQPCLSLHELGSMLDSESLSHRLNNIFTAGSHTLFMNGAGTGKTRLVFEGLSRSWGLYMPCVIDAIGLGSYDMHGLLSSSLAEMPSVKAPTRVWTANTITRNLDVARRFFSQILLERLTLFKVFLEGLRDVSDVGQRKRWLVLQLRPKAFVFHDVFGDLSVYLRRHDASLAYVEHQIADTLLNIRRMLGRDEPLYRVVDDAQRASRQYADAFGTSSALREMARTWEGYEGLTIILTGRAFPVALFRQPDAPSYRLWTDTGSFDDADHQKAYLLRYIPPSLANSESGEKLMIRARLWLRGRYRTTAYFVHCLLALRFQNPHTLLTTYISTYCGIEPADGPLYMNKRVIYEHDMIVGSHPEAWSSAQTAVHRMIALGQEIVRFTKDCIHLVSHDFAVFTNSDGTEAKIDEPFFVFPVVELLFDKWDPSYGFLSTTATSPLRTPPVYPSFHLAAITLLLVALKGQYKLRDIFDFAGPQLPWMEQTCTLVQLTRGPTEKTMRVVSFESPFPAEEAEEEERWATESPDWLLHARPEPFCVASEFSHANLLFTVRLEDSSLLYVAAKFILMNDHVSPSVETVERYLKSTGARPHFRGMVDIAAADHHFSDLAGPLSGFGKTPVIRAIGAFPRTIDLSAVQHDQLAQPAAALKMDVLRDLSETLPSEYISYRVHTALIDRPQKRMVGDRDISLLAEGVTDEYVEEAMAQSS</sequence>
<accession>A0A550CP83</accession>
<dbReference type="OrthoDB" id="2393824at2759"/>
<dbReference type="Proteomes" id="UP000320762">
    <property type="component" value="Unassembled WGS sequence"/>
</dbReference>
<gene>
    <name evidence="1" type="ORF">BD626DRAFT_396414</name>
</gene>
<proteinExistence type="predicted"/>
<keyword evidence="2" id="KW-1185">Reference proteome</keyword>
<protein>
    <submittedName>
        <fullName evidence="1">Uncharacterized protein</fullName>
    </submittedName>
</protein>
<evidence type="ECO:0000313" key="2">
    <source>
        <dbReference type="Proteomes" id="UP000320762"/>
    </source>
</evidence>
<comment type="caution">
    <text evidence="1">The sequence shown here is derived from an EMBL/GenBank/DDBJ whole genome shotgun (WGS) entry which is preliminary data.</text>
</comment>
<evidence type="ECO:0000313" key="1">
    <source>
        <dbReference type="EMBL" id="TRM66616.1"/>
    </source>
</evidence>
<organism evidence="1 2">
    <name type="scientific">Schizophyllum amplum</name>
    <dbReference type="NCBI Taxonomy" id="97359"/>
    <lineage>
        <taxon>Eukaryota</taxon>
        <taxon>Fungi</taxon>
        <taxon>Dikarya</taxon>
        <taxon>Basidiomycota</taxon>
        <taxon>Agaricomycotina</taxon>
        <taxon>Agaricomycetes</taxon>
        <taxon>Agaricomycetidae</taxon>
        <taxon>Agaricales</taxon>
        <taxon>Schizophyllaceae</taxon>
        <taxon>Schizophyllum</taxon>
    </lineage>
</organism>
<dbReference type="AlphaFoldDB" id="A0A550CP83"/>
<reference evidence="1 2" key="1">
    <citation type="journal article" date="2019" name="New Phytol.">
        <title>Comparative genomics reveals unique wood-decay strategies and fruiting body development in the Schizophyllaceae.</title>
        <authorList>
            <person name="Almasi E."/>
            <person name="Sahu N."/>
            <person name="Krizsan K."/>
            <person name="Balint B."/>
            <person name="Kovacs G.M."/>
            <person name="Kiss B."/>
            <person name="Cseklye J."/>
            <person name="Drula E."/>
            <person name="Henrissat B."/>
            <person name="Nagy I."/>
            <person name="Chovatia M."/>
            <person name="Adam C."/>
            <person name="LaButti K."/>
            <person name="Lipzen A."/>
            <person name="Riley R."/>
            <person name="Grigoriev I.V."/>
            <person name="Nagy L.G."/>
        </authorList>
    </citation>
    <scope>NUCLEOTIDE SEQUENCE [LARGE SCALE GENOMIC DNA]</scope>
    <source>
        <strain evidence="1 2">NL-1724</strain>
    </source>
</reference>